<gene>
    <name evidence="1" type="ORF">BECKFM1743A_GA0114220_1003114</name>
    <name evidence="3" type="ORF">BECKFM1743B_GA0114221_100963</name>
    <name evidence="2" type="ORF">BECKFM1743C_GA0114222_101063</name>
</gene>
<accession>A0A450SGG8</accession>
<dbReference type="PANTHER" id="PTHR34849">
    <property type="entry name" value="SSL5025 PROTEIN"/>
    <property type="match status" value="1"/>
</dbReference>
<dbReference type="Gene3D" id="1.10.10.10">
    <property type="entry name" value="Winged helix-like DNA-binding domain superfamily/Winged helix DNA-binding domain"/>
    <property type="match status" value="1"/>
</dbReference>
<dbReference type="EMBL" id="CAADFL010000096">
    <property type="protein sequence ID" value="VFK09127.1"/>
    <property type="molecule type" value="Genomic_DNA"/>
</dbReference>
<dbReference type="Pfam" id="PF04255">
    <property type="entry name" value="DUF433"/>
    <property type="match status" value="1"/>
</dbReference>
<dbReference type="InterPro" id="IPR036388">
    <property type="entry name" value="WH-like_DNA-bd_sf"/>
</dbReference>
<dbReference type="InterPro" id="IPR009057">
    <property type="entry name" value="Homeodomain-like_sf"/>
</dbReference>
<proteinExistence type="predicted"/>
<dbReference type="EMBL" id="CAADFA010000106">
    <property type="protein sequence ID" value="VFJ52127.1"/>
    <property type="molecule type" value="Genomic_DNA"/>
</dbReference>
<reference evidence="2" key="1">
    <citation type="submission" date="2019-02" db="EMBL/GenBank/DDBJ databases">
        <authorList>
            <person name="Gruber-Vodicka R. H."/>
            <person name="Seah K. B. B."/>
        </authorList>
    </citation>
    <scope>NUCLEOTIDE SEQUENCE</scope>
    <source>
        <strain evidence="1">BECK_BZ163</strain>
        <strain evidence="3">BECK_BZ164</strain>
        <strain evidence="2">BECK_BZ165</strain>
    </source>
</reference>
<dbReference type="InterPro" id="IPR007367">
    <property type="entry name" value="DUF433"/>
</dbReference>
<sequence>MNTKTASYIDGRISIDPDVCNGKPTIGGKRIAVQTILEFLSSGDTQDEILRQYPSLETEDISACLVFAGKLMDHKYVLKEVA</sequence>
<evidence type="ECO:0000313" key="1">
    <source>
        <dbReference type="EMBL" id="VFJ46005.1"/>
    </source>
</evidence>
<organism evidence="2">
    <name type="scientific">Candidatus Kentrum sp. FM</name>
    <dbReference type="NCBI Taxonomy" id="2126340"/>
    <lineage>
        <taxon>Bacteria</taxon>
        <taxon>Pseudomonadati</taxon>
        <taxon>Pseudomonadota</taxon>
        <taxon>Gammaproteobacteria</taxon>
        <taxon>Candidatus Kentrum</taxon>
    </lineage>
</organism>
<name>A0A450SGG8_9GAMM</name>
<dbReference type="EMBL" id="CAADEZ010000031">
    <property type="protein sequence ID" value="VFJ46005.1"/>
    <property type="molecule type" value="Genomic_DNA"/>
</dbReference>
<protein>
    <submittedName>
        <fullName evidence="2">Uncharacterized conserved protein, DUF433 family</fullName>
    </submittedName>
</protein>
<dbReference type="AlphaFoldDB" id="A0A450SGG8"/>
<dbReference type="PANTHER" id="PTHR34849:SF3">
    <property type="entry name" value="SSR2962 PROTEIN"/>
    <property type="match status" value="1"/>
</dbReference>
<evidence type="ECO:0000313" key="2">
    <source>
        <dbReference type="EMBL" id="VFJ52127.1"/>
    </source>
</evidence>
<evidence type="ECO:0000313" key="3">
    <source>
        <dbReference type="EMBL" id="VFK09127.1"/>
    </source>
</evidence>
<dbReference type="SUPFAM" id="SSF46689">
    <property type="entry name" value="Homeodomain-like"/>
    <property type="match status" value="1"/>
</dbReference>